<dbReference type="InterPro" id="IPR011330">
    <property type="entry name" value="Glyco_hydro/deAcase_b/a-brl"/>
</dbReference>
<protein>
    <submittedName>
        <fullName evidence="6">Glycoside hydrolase family 38</fullName>
    </submittedName>
</protein>
<dbReference type="GO" id="GO:0006013">
    <property type="term" value="P:mannose metabolic process"/>
    <property type="evidence" value="ECO:0007669"/>
    <property type="project" value="InterPro"/>
</dbReference>
<organism evidence="6 7">
    <name type="scientific">Anaerolinea thermolimosa</name>
    <dbReference type="NCBI Taxonomy" id="229919"/>
    <lineage>
        <taxon>Bacteria</taxon>
        <taxon>Bacillati</taxon>
        <taxon>Chloroflexota</taxon>
        <taxon>Anaerolineae</taxon>
        <taxon>Anaerolineales</taxon>
        <taxon>Anaerolineaceae</taxon>
        <taxon>Anaerolinea</taxon>
    </lineage>
</organism>
<dbReference type="SUPFAM" id="SSF88713">
    <property type="entry name" value="Glycoside hydrolase/deacetylase"/>
    <property type="match status" value="1"/>
</dbReference>
<accession>A0A3D1JGE9</accession>
<comment type="similarity">
    <text evidence="1">Belongs to the glycosyl hydrolase 38 family.</text>
</comment>
<dbReference type="Pfam" id="PF01074">
    <property type="entry name" value="Glyco_hydro_38N"/>
    <property type="match status" value="1"/>
</dbReference>
<dbReference type="Pfam" id="PF07748">
    <property type="entry name" value="Glyco_hydro_38C"/>
    <property type="match status" value="1"/>
</dbReference>
<dbReference type="PANTHER" id="PTHR46017">
    <property type="entry name" value="ALPHA-MANNOSIDASE 2C1"/>
    <property type="match status" value="1"/>
</dbReference>
<gene>
    <name evidence="6" type="ORF">DEQ80_02335</name>
</gene>
<dbReference type="Gene3D" id="1.20.1270.50">
    <property type="entry name" value="Glycoside hydrolase family 38, central domain"/>
    <property type="match status" value="1"/>
</dbReference>
<dbReference type="InterPro" id="IPR015341">
    <property type="entry name" value="Glyco_hydro_38_cen"/>
</dbReference>
<keyword evidence="3 6" id="KW-0378">Hydrolase</keyword>
<dbReference type="InterPro" id="IPR028995">
    <property type="entry name" value="Glyco_hydro_57/38_cen_sf"/>
</dbReference>
<dbReference type="RefSeq" id="WP_062194075.1">
    <property type="nucleotide sequence ID" value="NZ_DF967965.1"/>
</dbReference>
<dbReference type="Pfam" id="PF17677">
    <property type="entry name" value="Glyco_hydro38C2"/>
    <property type="match status" value="1"/>
</dbReference>
<dbReference type="InterPro" id="IPR041147">
    <property type="entry name" value="GH38_C"/>
</dbReference>
<evidence type="ECO:0000256" key="3">
    <source>
        <dbReference type="ARBA" id="ARBA00022801"/>
    </source>
</evidence>
<dbReference type="Gene3D" id="2.60.40.2210">
    <property type="match status" value="1"/>
</dbReference>
<sequence length="902" mass="102388">MAHKAHYVLSTHWDREWYQTFQVYRHRLVQLLDRILEGWADGRLKGPFQSDGQSILLEDYLEVRPERREQIRQLLREGKIVAGPWYVLPDEFLVSGESLIRNLEMGRRLVRSWGVEPSKAGFLCDMFGHNSQMPQIFAGFGIPMGFIWRGTNLPDQRLVVWRGADGTEMPCYRFGEIGYCSYALSVRQVHGDRQAFSPEEIRQRQAAFLQKEAAKTEVGPLLIFDGCDHLEWDPDDYAILAERFEGDPDFVVTHTSLDAYINEMLAFRNQITTRIEGELREPAFYPFEVEGQWLIPGVGSSRVNLKLANAACQSLLCQWAEPLSVFARASLGLEYPQGFLDVAWRWLIQNHPHDSICGCSIDRVHEDMLYRFHQCEQIGERLTQEATRRLAASVAGEVAEDELRVTVFNPLPRTLEEVVDLDLELPVGWPTFNEMSNSEAKLGFRIYDARGVEIPYQRLWQQMDQPRWRFYGRVLAQETRVHRVRVSLPLSLPALGYTTLTVRPEAPGIPTRYPMLPELVVGERCMANEYLEVSIEPDGTLSLLDKRSGQFYSGLLTFEDRADIGDGWNYGQAEHDQCFYSSGGRTSIARVSHGKYLASFRIRKVMEVPVEFDFHALERSASMAELVIDSLVTLRAGSDRLEVETVVLNHARDHRLRVLFPSGAQAETYLADSPFDVVERPIALRADNHVYREPEIETKPQQSFTAVFDEHRGLAVISSGLMESAVIDVPERILALTLFRATRKTVGTSGEPGGQMQGELHFRYWLIPLHAPVDRALLLYRGLQLAAGQRAVCLASAEQAFYRQERRLPPEAGFLRVQGAAVLTSLRQTEAGLEVRLFNPETRIEKATLHFTGLPAASQRGFFARRVDLDHRPLGDALEVEGGQLSISLKPKEIVTLAFTGI</sequence>
<evidence type="ECO:0000313" key="7">
    <source>
        <dbReference type="Proteomes" id="UP000264141"/>
    </source>
</evidence>
<reference evidence="6 7" key="1">
    <citation type="journal article" date="2018" name="Nat. Biotechnol.">
        <title>A standardized bacterial taxonomy based on genome phylogeny substantially revises the tree of life.</title>
        <authorList>
            <person name="Parks D.H."/>
            <person name="Chuvochina M."/>
            <person name="Waite D.W."/>
            <person name="Rinke C."/>
            <person name="Skarshewski A."/>
            <person name="Chaumeil P.A."/>
            <person name="Hugenholtz P."/>
        </authorList>
    </citation>
    <scope>NUCLEOTIDE SEQUENCE [LARGE SCALE GENOMIC DNA]</scope>
    <source>
        <strain evidence="6">UBA8781</strain>
    </source>
</reference>
<dbReference type="InterPro" id="IPR011682">
    <property type="entry name" value="Glyco_hydro_38_C"/>
</dbReference>
<comment type="caution">
    <text evidence="6">The sequence shown here is derived from an EMBL/GenBank/DDBJ whole genome shotgun (WGS) entry which is preliminary data.</text>
</comment>
<feature type="domain" description="Glycoside hydrolase family 38 central" evidence="5">
    <location>
        <begin position="300"/>
        <end position="372"/>
    </location>
</feature>
<dbReference type="OrthoDB" id="9772207at2"/>
<keyword evidence="4" id="KW-0326">Glycosidase</keyword>
<proteinExistence type="inferred from homology"/>
<dbReference type="InterPro" id="IPR011013">
    <property type="entry name" value="Gal_mutarotase_sf_dom"/>
</dbReference>
<dbReference type="InterPro" id="IPR027291">
    <property type="entry name" value="Glyco_hydro_38_N_sf"/>
</dbReference>
<dbReference type="SMART" id="SM00872">
    <property type="entry name" value="Alpha-mann_mid"/>
    <property type="match status" value="1"/>
</dbReference>
<dbReference type="GO" id="GO:0009313">
    <property type="term" value="P:oligosaccharide catabolic process"/>
    <property type="evidence" value="ECO:0007669"/>
    <property type="project" value="TreeGrafter"/>
</dbReference>
<dbReference type="AlphaFoldDB" id="A0A3D1JGE9"/>
<evidence type="ECO:0000259" key="5">
    <source>
        <dbReference type="SMART" id="SM00872"/>
    </source>
</evidence>
<dbReference type="SUPFAM" id="SSF88688">
    <property type="entry name" value="Families 57/38 glycoside transferase middle domain"/>
    <property type="match status" value="1"/>
</dbReference>
<keyword evidence="2" id="KW-0479">Metal-binding</keyword>
<dbReference type="GO" id="GO:0030246">
    <property type="term" value="F:carbohydrate binding"/>
    <property type="evidence" value="ECO:0007669"/>
    <property type="project" value="InterPro"/>
</dbReference>
<dbReference type="STRING" id="229919.GCA_001050195_02436"/>
<dbReference type="PANTHER" id="PTHR46017:SF2">
    <property type="entry name" value="MANNOSYLGLYCERATE HYDROLASE"/>
    <property type="match status" value="1"/>
</dbReference>
<dbReference type="GO" id="GO:0004559">
    <property type="term" value="F:alpha-mannosidase activity"/>
    <property type="evidence" value="ECO:0007669"/>
    <property type="project" value="InterPro"/>
</dbReference>
<evidence type="ECO:0000256" key="4">
    <source>
        <dbReference type="ARBA" id="ARBA00023295"/>
    </source>
</evidence>
<name>A0A3D1JGE9_9CHLR</name>
<evidence type="ECO:0000313" key="6">
    <source>
        <dbReference type="EMBL" id="HCE16676.1"/>
    </source>
</evidence>
<dbReference type="Pfam" id="PF09261">
    <property type="entry name" value="Alpha-mann_mid"/>
    <property type="match status" value="1"/>
</dbReference>
<dbReference type="InterPro" id="IPR037094">
    <property type="entry name" value="Glyco_hydro_38_cen_sf"/>
</dbReference>
<evidence type="ECO:0000256" key="1">
    <source>
        <dbReference type="ARBA" id="ARBA00009792"/>
    </source>
</evidence>
<evidence type="ECO:0000256" key="2">
    <source>
        <dbReference type="ARBA" id="ARBA00022723"/>
    </source>
</evidence>
<dbReference type="Proteomes" id="UP000264141">
    <property type="component" value="Unassembled WGS sequence"/>
</dbReference>
<dbReference type="Gene3D" id="3.20.110.10">
    <property type="entry name" value="Glycoside hydrolase 38, N terminal domain"/>
    <property type="match status" value="1"/>
</dbReference>
<dbReference type="GO" id="GO:0046872">
    <property type="term" value="F:metal ion binding"/>
    <property type="evidence" value="ECO:0007669"/>
    <property type="project" value="UniProtKB-KW"/>
</dbReference>
<dbReference type="EMBL" id="DPBP01000009">
    <property type="protein sequence ID" value="HCE16676.1"/>
    <property type="molecule type" value="Genomic_DNA"/>
</dbReference>
<dbReference type="SUPFAM" id="SSF74650">
    <property type="entry name" value="Galactose mutarotase-like"/>
    <property type="match status" value="1"/>
</dbReference>
<dbReference type="Gene3D" id="2.70.98.30">
    <property type="entry name" value="Golgi alpha-mannosidase II, domain 4"/>
    <property type="match status" value="1"/>
</dbReference>
<dbReference type="InterPro" id="IPR000602">
    <property type="entry name" value="Glyco_hydro_38_N"/>
</dbReference>